<dbReference type="InterPro" id="IPR019787">
    <property type="entry name" value="Znf_PHD-finger"/>
</dbReference>
<dbReference type="InterPro" id="IPR011011">
    <property type="entry name" value="Znf_FYVE_PHD"/>
</dbReference>
<evidence type="ECO:0000313" key="6">
    <source>
        <dbReference type="Proteomes" id="UP001608902"/>
    </source>
</evidence>
<feature type="domain" description="PHD-type" evidence="4">
    <location>
        <begin position="1"/>
        <end position="29"/>
    </location>
</feature>
<comment type="caution">
    <text evidence="5">The sequence shown here is derived from an EMBL/GenBank/DDBJ whole genome shotgun (WGS) entry which is preliminary data.</text>
</comment>
<gene>
    <name evidence="5" type="ORF">AB6A40_011517</name>
</gene>
<keyword evidence="3" id="KW-0862">Zinc</keyword>
<keyword evidence="1" id="KW-0479">Metal-binding</keyword>
<dbReference type="InterPro" id="IPR013083">
    <property type="entry name" value="Znf_RING/FYVE/PHD"/>
</dbReference>
<dbReference type="AlphaFoldDB" id="A0ABD6F3N8"/>
<dbReference type="Gene3D" id="3.30.40.10">
    <property type="entry name" value="Zinc/RING finger domain, C3HC4 (zinc finger)"/>
    <property type="match status" value="1"/>
</dbReference>
<proteinExistence type="predicted"/>
<evidence type="ECO:0000256" key="1">
    <source>
        <dbReference type="ARBA" id="ARBA00022723"/>
    </source>
</evidence>
<accession>A0ABD6F3N8</accession>
<dbReference type="SUPFAM" id="SSF57903">
    <property type="entry name" value="FYVE/PHD zinc finger"/>
    <property type="match status" value="1"/>
</dbReference>
<sequence>MMFCDRCDRGYHTFCVGLSSPPNGTWVCTNFCAEDGQPRCRNCNGLLKDSAGRVKHDADVFPDELCSECVSSV</sequence>
<dbReference type="GO" id="GO:0008270">
    <property type="term" value="F:zinc ion binding"/>
    <property type="evidence" value="ECO:0007669"/>
    <property type="project" value="UniProtKB-KW"/>
</dbReference>
<protein>
    <recommendedName>
        <fullName evidence="4">PHD-type domain-containing protein</fullName>
    </recommendedName>
</protein>
<organism evidence="5 6">
    <name type="scientific">Gnathostoma spinigerum</name>
    <dbReference type="NCBI Taxonomy" id="75299"/>
    <lineage>
        <taxon>Eukaryota</taxon>
        <taxon>Metazoa</taxon>
        <taxon>Ecdysozoa</taxon>
        <taxon>Nematoda</taxon>
        <taxon>Chromadorea</taxon>
        <taxon>Rhabditida</taxon>
        <taxon>Spirurina</taxon>
        <taxon>Gnathostomatomorpha</taxon>
        <taxon>Gnathostomatoidea</taxon>
        <taxon>Gnathostomatidae</taxon>
        <taxon>Gnathostoma</taxon>
    </lineage>
</organism>
<evidence type="ECO:0000256" key="3">
    <source>
        <dbReference type="ARBA" id="ARBA00022833"/>
    </source>
</evidence>
<evidence type="ECO:0000259" key="4">
    <source>
        <dbReference type="Pfam" id="PF00628"/>
    </source>
</evidence>
<keyword evidence="6" id="KW-1185">Reference proteome</keyword>
<dbReference type="EMBL" id="JBGFUD010021500">
    <property type="protein sequence ID" value="MFH4984808.1"/>
    <property type="molecule type" value="Genomic_DNA"/>
</dbReference>
<dbReference type="Proteomes" id="UP001608902">
    <property type="component" value="Unassembled WGS sequence"/>
</dbReference>
<name>A0ABD6F3N8_9BILA</name>
<evidence type="ECO:0000256" key="2">
    <source>
        <dbReference type="ARBA" id="ARBA00022771"/>
    </source>
</evidence>
<keyword evidence="2" id="KW-0863">Zinc-finger</keyword>
<evidence type="ECO:0000313" key="5">
    <source>
        <dbReference type="EMBL" id="MFH4984808.1"/>
    </source>
</evidence>
<dbReference type="Pfam" id="PF00628">
    <property type="entry name" value="PHD"/>
    <property type="match status" value="1"/>
</dbReference>
<reference evidence="5 6" key="1">
    <citation type="submission" date="2024-08" db="EMBL/GenBank/DDBJ databases">
        <title>Gnathostoma spinigerum genome.</title>
        <authorList>
            <person name="Gonzalez-Bertolin B."/>
            <person name="Monzon S."/>
            <person name="Zaballos A."/>
            <person name="Jimenez P."/>
            <person name="Dekumyoy P."/>
            <person name="Varona S."/>
            <person name="Cuesta I."/>
            <person name="Sumanam S."/>
            <person name="Adisakwattana P."/>
            <person name="Gasser R.B."/>
            <person name="Hernandez-Gonzalez A."/>
            <person name="Young N.D."/>
            <person name="Perteguer M.J."/>
        </authorList>
    </citation>
    <scope>NUCLEOTIDE SEQUENCE [LARGE SCALE GENOMIC DNA]</scope>
    <source>
        <strain evidence="5">AL3</strain>
        <tissue evidence="5">Liver</tissue>
    </source>
</reference>